<dbReference type="PANTHER" id="PTHR23023">
    <property type="entry name" value="DIMETHYLANILINE MONOOXYGENASE"/>
    <property type="match status" value="1"/>
</dbReference>
<name>A0A3N4JW19_9PEZI</name>
<dbReference type="STRING" id="1336337.A0A3N4JW19"/>
<evidence type="ECO:0000313" key="5">
    <source>
        <dbReference type="Proteomes" id="UP000276215"/>
    </source>
</evidence>
<evidence type="ECO:0000313" key="4">
    <source>
        <dbReference type="EMBL" id="RPB02550.1"/>
    </source>
</evidence>
<dbReference type="AlphaFoldDB" id="A0A3N4JW19"/>
<dbReference type="Pfam" id="PF13738">
    <property type="entry name" value="Pyr_redox_3"/>
    <property type="match status" value="1"/>
</dbReference>
<keyword evidence="3" id="KW-0560">Oxidoreductase</keyword>
<dbReference type="SUPFAM" id="SSF51905">
    <property type="entry name" value="FAD/NAD(P)-binding domain"/>
    <property type="match status" value="2"/>
</dbReference>
<accession>A0A3N4JW19</accession>
<dbReference type="OrthoDB" id="2915840at2759"/>
<dbReference type="InterPro" id="IPR036188">
    <property type="entry name" value="FAD/NAD-bd_sf"/>
</dbReference>
<dbReference type="EMBL" id="ML120367">
    <property type="protein sequence ID" value="RPB02550.1"/>
    <property type="molecule type" value="Genomic_DNA"/>
</dbReference>
<dbReference type="Gene3D" id="3.50.50.60">
    <property type="entry name" value="FAD/NAD(P)-binding domain"/>
    <property type="match status" value="2"/>
</dbReference>
<dbReference type="InterPro" id="IPR050346">
    <property type="entry name" value="FMO-like"/>
</dbReference>
<proteinExistence type="predicted"/>
<keyword evidence="2" id="KW-0274">FAD</keyword>
<sequence length="576" mass="63969">MPKVIVVGAGWFGLIAAKTYLQVNPAHTLLLLESSTTIGGTWSQDRVYDGLVTHNAVGALEISDTPLQGTPTTEGYIRGEDVANYLIQFAEKYNLLSKIVFEAAVDSIDRDVHTKEWILKLARKSEGEDEVRCEKLIMAAGLTSMPFIPTDIHIMDPKMTMFHSAEMKKWQEILQTDKQGVEKVTIYGGSKSAFDAAYMCAAAGKKVDWIIRESGQSVSSMFTAKALGKASPLLASKRLFNALSPCIYNSGTITSKFLHGTSVGRWIVKTYWKTLNNIVMKKHGMHTSENGRKLIPELGEMGGFWSGSTPTGVISQPDFLTHLHAPNSPITIHRTSITSIKGTTIHLANGTSLPSDAHIWCTGWIRDTTPLARNNPKLALQAGIPVPKEVSPEHWETLESAAEDRVKSLFPLLAAPPPYKPIQRSNTPYRLYRFLAPPAMADAGDRTLVFVGMTHTPATGMIAEIQALWATAYLGGRIPLEGKKAEMEKEVAEVNVWMKRRYLNLGEKCANLTFEFMPYLDTLIGDLGLNRRRKGGVREWFGSYSPRDYRGIISEWVRKSEKADRLSLKEDKSYFS</sequence>
<organism evidence="4 5">
    <name type="scientific">Choiromyces venosus 120613-1</name>
    <dbReference type="NCBI Taxonomy" id="1336337"/>
    <lineage>
        <taxon>Eukaryota</taxon>
        <taxon>Fungi</taxon>
        <taxon>Dikarya</taxon>
        <taxon>Ascomycota</taxon>
        <taxon>Pezizomycotina</taxon>
        <taxon>Pezizomycetes</taxon>
        <taxon>Pezizales</taxon>
        <taxon>Tuberaceae</taxon>
        <taxon>Choiromyces</taxon>
    </lineage>
</organism>
<dbReference type="Proteomes" id="UP000276215">
    <property type="component" value="Unassembled WGS sequence"/>
</dbReference>
<keyword evidence="5" id="KW-1185">Reference proteome</keyword>
<dbReference type="GO" id="GO:0016491">
    <property type="term" value="F:oxidoreductase activity"/>
    <property type="evidence" value="ECO:0007669"/>
    <property type="project" value="UniProtKB-KW"/>
</dbReference>
<reference evidence="4 5" key="1">
    <citation type="journal article" date="2018" name="Nat. Ecol. Evol.">
        <title>Pezizomycetes genomes reveal the molecular basis of ectomycorrhizal truffle lifestyle.</title>
        <authorList>
            <person name="Murat C."/>
            <person name="Payen T."/>
            <person name="Noel B."/>
            <person name="Kuo A."/>
            <person name="Morin E."/>
            <person name="Chen J."/>
            <person name="Kohler A."/>
            <person name="Krizsan K."/>
            <person name="Balestrini R."/>
            <person name="Da Silva C."/>
            <person name="Montanini B."/>
            <person name="Hainaut M."/>
            <person name="Levati E."/>
            <person name="Barry K.W."/>
            <person name="Belfiori B."/>
            <person name="Cichocki N."/>
            <person name="Clum A."/>
            <person name="Dockter R.B."/>
            <person name="Fauchery L."/>
            <person name="Guy J."/>
            <person name="Iotti M."/>
            <person name="Le Tacon F."/>
            <person name="Lindquist E.A."/>
            <person name="Lipzen A."/>
            <person name="Malagnac F."/>
            <person name="Mello A."/>
            <person name="Molinier V."/>
            <person name="Miyauchi S."/>
            <person name="Poulain J."/>
            <person name="Riccioni C."/>
            <person name="Rubini A."/>
            <person name="Sitrit Y."/>
            <person name="Splivallo R."/>
            <person name="Traeger S."/>
            <person name="Wang M."/>
            <person name="Zifcakova L."/>
            <person name="Wipf D."/>
            <person name="Zambonelli A."/>
            <person name="Paolocci F."/>
            <person name="Nowrousian M."/>
            <person name="Ottonello S."/>
            <person name="Baldrian P."/>
            <person name="Spatafora J.W."/>
            <person name="Henrissat B."/>
            <person name="Nagy L.G."/>
            <person name="Aury J.M."/>
            <person name="Wincker P."/>
            <person name="Grigoriev I.V."/>
            <person name="Bonfante P."/>
            <person name="Martin F.M."/>
        </authorList>
    </citation>
    <scope>NUCLEOTIDE SEQUENCE [LARGE SCALE GENOMIC DNA]</scope>
    <source>
        <strain evidence="4 5">120613-1</strain>
    </source>
</reference>
<gene>
    <name evidence="4" type="ORF">L873DRAFT_414078</name>
</gene>
<keyword evidence="1" id="KW-0285">Flavoprotein</keyword>
<evidence type="ECO:0000256" key="3">
    <source>
        <dbReference type="ARBA" id="ARBA00023002"/>
    </source>
</evidence>
<evidence type="ECO:0000256" key="2">
    <source>
        <dbReference type="ARBA" id="ARBA00022827"/>
    </source>
</evidence>
<protein>
    <submittedName>
        <fullName evidence="4">FAD/NAD(P)-binding domain-containing protein</fullName>
    </submittedName>
</protein>
<evidence type="ECO:0000256" key="1">
    <source>
        <dbReference type="ARBA" id="ARBA00022630"/>
    </source>
</evidence>